<evidence type="ECO:0000313" key="3">
    <source>
        <dbReference type="EMBL" id="MDI9859468.1"/>
    </source>
</evidence>
<dbReference type="PANTHER" id="PTHR10680">
    <property type="entry name" value="PEPTIDYL-GLYCINE ALPHA-AMIDATING MONOOXYGENASE"/>
    <property type="match status" value="1"/>
</dbReference>
<evidence type="ECO:0000256" key="1">
    <source>
        <dbReference type="ARBA" id="ARBA00022729"/>
    </source>
</evidence>
<protein>
    <submittedName>
        <fullName evidence="3">Twin-arginine translocation signal domain-containing protein</fullName>
    </submittedName>
</protein>
<keyword evidence="4" id="KW-1185">Reference proteome</keyword>
<keyword evidence="2" id="KW-0325">Glycoprotein</keyword>
<dbReference type="InterPro" id="IPR019546">
    <property type="entry name" value="TAT_signal_bac_arc"/>
</dbReference>
<dbReference type="InterPro" id="IPR011042">
    <property type="entry name" value="6-blade_b-propeller_TolB-like"/>
</dbReference>
<dbReference type="PANTHER" id="PTHR10680:SF38">
    <property type="entry name" value="BLL1368 PROTEIN"/>
    <property type="match status" value="1"/>
</dbReference>
<gene>
    <name evidence="3" type="ORF">QM524_09625</name>
</gene>
<dbReference type="Proteomes" id="UP001236507">
    <property type="component" value="Unassembled WGS sequence"/>
</dbReference>
<dbReference type="EMBL" id="JASHIF010000008">
    <property type="protein sequence ID" value="MDI9859468.1"/>
    <property type="molecule type" value="Genomic_DNA"/>
</dbReference>
<dbReference type="InterPro" id="IPR006311">
    <property type="entry name" value="TAT_signal"/>
</dbReference>
<dbReference type="RefSeq" id="WP_283344407.1">
    <property type="nucleotide sequence ID" value="NZ_JASHIF010000008.1"/>
</dbReference>
<evidence type="ECO:0000256" key="2">
    <source>
        <dbReference type="ARBA" id="ARBA00023180"/>
    </source>
</evidence>
<organism evidence="3 4">
    <name type="scientific">Flectobacillus roseus</name>
    <dbReference type="NCBI Taxonomy" id="502259"/>
    <lineage>
        <taxon>Bacteria</taxon>
        <taxon>Pseudomonadati</taxon>
        <taxon>Bacteroidota</taxon>
        <taxon>Cytophagia</taxon>
        <taxon>Cytophagales</taxon>
        <taxon>Flectobacillaceae</taxon>
        <taxon>Flectobacillus</taxon>
    </lineage>
</organism>
<dbReference type="PROSITE" id="PS51318">
    <property type="entry name" value="TAT"/>
    <property type="match status" value="1"/>
</dbReference>
<comment type="caution">
    <text evidence="3">The sequence shown here is derived from an EMBL/GenBank/DDBJ whole genome shotgun (WGS) entry which is preliminary data.</text>
</comment>
<dbReference type="NCBIfam" id="TIGR01409">
    <property type="entry name" value="TAT_signal_seq"/>
    <property type="match status" value="1"/>
</dbReference>
<reference evidence="3 4" key="1">
    <citation type="submission" date="2023-05" db="EMBL/GenBank/DDBJ databases">
        <title>Novel species of genus Flectobacillus isolated from stream in China.</title>
        <authorList>
            <person name="Lu H."/>
        </authorList>
    </citation>
    <scope>NUCLEOTIDE SEQUENCE [LARGE SCALE GENOMIC DNA]</scope>
    <source>
        <strain evidence="3 4">KCTC 42575</strain>
    </source>
</reference>
<accession>A0ABT6Y8M3</accession>
<dbReference type="Gene3D" id="2.120.10.30">
    <property type="entry name" value="TolB, C-terminal domain"/>
    <property type="match status" value="1"/>
</dbReference>
<name>A0ABT6Y8M3_9BACT</name>
<evidence type="ECO:0000313" key="4">
    <source>
        <dbReference type="Proteomes" id="UP001236507"/>
    </source>
</evidence>
<dbReference type="SUPFAM" id="SSF63829">
    <property type="entry name" value="Calcium-dependent phosphotriesterase"/>
    <property type="match status" value="1"/>
</dbReference>
<proteinExistence type="predicted"/>
<sequence>MNYNRRNFLKNTGLTAAVGALGMSQQPTLAHTSTKELVIGHNDFRYKVDKNWAKLTVNRTPLFNCHEMVQDQQGRLIMVGDHVANNILIFDKSGKLLYNWTLAFQGAHGLSLAKEGSEDFLLITDCGWYQDRSGQWKSQAGQVIKTDTNGKVIFTIGHPRTIGVYKDNEPFMPTETAVAPNGDIYVADGYGSDYIIQYNSKGQYIRHFGGKHNANPEHNLVNTHGVSIDLRDPKNPKVVCSSREENCFKFFTLDGKYLYKVELPGMYVCRAVFHRENLYAGVCWSKDKEGKQNWGDSGFVTILDKNNQVVSNPGGNAPVYQNGKLQTVFSTENPIFSHGHDVCIDEDDSIYVCQWNANHTAPIKLTRTV</sequence>
<keyword evidence="1" id="KW-0732">Signal</keyword>